<dbReference type="SUPFAM" id="SSF51735">
    <property type="entry name" value="NAD(P)-binding Rossmann-fold domains"/>
    <property type="match status" value="1"/>
</dbReference>
<dbReference type="PANTHER" id="PTHR43943">
    <property type="entry name" value="DEHYDROGENASE/REDUCTASE (SDR FAMILY) MEMBER 4"/>
    <property type="match status" value="1"/>
</dbReference>
<dbReference type="InterPro" id="IPR002347">
    <property type="entry name" value="SDR_fam"/>
</dbReference>
<name>A0A382AV52_9ZZZZ</name>
<organism evidence="2">
    <name type="scientific">marine metagenome</name>
    <dbReference type="NCBI Taxonomy" id="408172"/>
    <lineage>
        <taxon>unclassified sequences</taxon>
        <taxon>metagenomes</taxon>
        <taxon>ecological metagenomes</taxon>
    </lineage>
</organism>
<reference evidence="2" key="1">
    <citation type="submission" date="2018-05" db="EMBL/GenBank/DDBJ databases">
        <authorList>
            <person name="Lanie J.A."/>
            <person name="Ng W.-L."/>
            <person name="Kazmierczak K.M."/>
            <person name="Andrzejewski T.M."/>
            <person name="Davidsen T.M."/>
            <person name="Wayne K.J."/>
            <person name="Tettelin H."/>
            <person name="Glass J.I."/>
            <person name="Rusch D."/>
            <person name="Podicherti R."/>
            <person name="Tsui H.-C.T."/>
            <person name="Winkler M.E."/>
        </authorList>
    </citation>
    <scope>NUCLEOTIDE SEQUENCE</scope>
</reference>
<dbReference type="Gene3D" id="3.40.50.720">
    <property type="entry name" value="NAD(P)-binding Rossmann-like Domain"/>
    <property type="match status" value="1"/>
</dbReference>
<sequence>VPATINPNGLLDGQVAVITGASRGIGAAIAYRYAQEGAKVVVSARTMQDGDHVLEGGINNVAATINEADGSALAIRADLNLKDHRINLIEQTREAFGEIDILVNNGAVTYYAPVHDFSEKRYRLMMDVQVYAAFHLCQLVLPAMIARRSGRIVNVSSHAAIHPAKDVGSRGGAVYGMCKAALERMTTGLAAELYEDNIGVNVISPGLVATPGAVYHNLITAESQSRVTPVEHMAEACLHLVTGEARENTGAVTYAADLMSEFNLDAAELLAN</sequence>
<evidence type="ECO:0000313" key="2">
    <source>
        <dbReference type="EMBL" id="SVB05318.1"/>
    </source>
</evidence>
<dbReference type="InterPro" id="IPR036291">
    <property type="entry name" value="NAD(P)-bd_dom_sf"/>
</dbReference>
<protein>
    <recommendedName>
        <fullName evidence="3">Short-chain dehydrogenase/reductase SDR</fullName>
    </recommendedName>
</protein>
<evidence type="ECO:0008006" key="3">
    <source>
        <dbReference type="Google" id="ProtNLM"/>
    </source>
</evidence>
<dbReference type="PANTHER" id="PTHR43943:SF2">
    <property type="entry name" value="DEHYDROGENASE_REDUCTASE 4"/>
    <property type="match status" value="1"/>
</dbReference>
<dbReference type="Pfam" id="PF00106">
    <property type="entry name" value="adh_short"/>
    <property type="match status" value="1"/>
</dbReference>
<comment type="similarity">
    <text evidence="1">Belongs to the short-chain dehydrogenases/reductases (SDR) family.</text>
</comment>
<proteinExistence type="inferred from homology"/>
<dbReference type="FunFam" id="3.40.50.720:FF:000084">
    <property type="entry name" value="Short-chain dehydrogenase reductase"/>
    <property type="match status" value="1"/>
</dbReference>
<dbReference type="PRINTS" id="PR00080">
    <property type="entry name" value="SDRFAMILY"/>
</dbReference>
<accession>A0A382AV52</accession>
<dbReference type="PRINTS" id="PR00081">
    <property type="entry name" value="GDHRDH"/>
</dbReference>
<dbReference type="AlphaFoldDB" id="A0A382AV52"/>
<gene>
    <name evidence="2" type="ORF">METZ01_LOCUS158172</name>
</gene>
<dbReference type="EMBL" id="UINC01026949">
    <property type="protein sequence ID" value="SVB05318.1"/>
    <property type="molecule type" value="Genomic_DNA"/>
</dbReference>
<evidence type="ECO:0000256" key="1">
    <source>
        <dbReference type="ARBA" id="ARBA00006484"/>
    </source>
</evidence>
<feature type="non-terminal residue" evidence="2">
    <location>
        <position position="1"/>
    </location>
</feature>